<dbReference type="PROSITE" id="PS50893">
    <property type="entry name" value="ABC_TRANSPORTER_2"/>
    <property type="match status" value="1"/>
</dbReference>
<sequence>MKPRIEKAVSFGDFIRQKILLYVASISIAVISVFFTLVPYFTVYKILTESAVKALTMRSLAVYAFIIIASFFLSLLMYGISTAISHKTAFFLLEKIRLAVTEKMMKMPLGFTQVKGAGYFHSMLIDSIERLEYPLAHALPETTSNVLLPLSIIAFLFFADWRMALTVLIPATVTLSFYFPMYFGIMDEFARTYYAALSNMNGRVIEYIKGNKEIKIFGNETEMYSKYTEAIDNYQNSTLRLYNKMYFVTAPAFVLLSSITVSVLITGGFLYTAGTLHANMYLFTVIISLGIGSTLLKFTEFMDNFYHIQNGKRLIAEVLSAPELEEPALCNLPAQNCSKHILKNEIVFSGVSFGYDEKQVLHNVSFTFRENKKTAIVGISGSGKTTIANVAARFWDITSGSITLGGIDYKNIPLKTLMEKITYVTQDTFLFNMTIMENIRMGKPDASDAEVMEAARLAQCTDFIGELENGYQTCAGDDGAKLSNGQRQRIIIARALLRNTPILILDEATAYTDMENQYKIQQSLQELCKNKTVIIIAHRLSTVAECDSIIVMENGSVHAQGTHKDLLETSPLYQTLWSAQMEEGVSLCLRQ</sequence>
<name>S5ZKV5_9SPIR</name>
<keyword evidence="3" id="KW-1003">Cell membrane</keyword>
<dbReference type="GO" id="GO:0005524">
    <property type="term" value="F:ATP binding"/>
    <property type="evidence" value="ECO:0007669"/>
    <property type="project" value="UniProtKB-KW"/>
</dbReference>
<feature type="domain" description="ABC transporter" evidence="10">
    <location>
        <begin position="346"/>
        <end position="579"/>
    </location>
</feature>
<evidence type="ECO:0000256" key="3">
    <source>
        <dbReference type="ARBA" id="ARBA00022475"/>
    </source>
</evidence>
<feature type="transmembrane region" description="Helical" evidence="9">
    <location>
        <begin position="245"/>
        <end position="272"/>
    </location>
</feature>
<evidence type="ECO:0000259" key="11">
    <source>
        <dbReference type="PROSITE" id="PS50929"/>
    </source>
</evidence>
<dbReference type="Proteomes" id="UP000015620">
    <property type="component" value="Chromosome"/>
</dbReference>
<keyword evidence="2" id="KW-0813">Transport</keyword>
<dbReference type="Gene3D" id="1.20.1560.10">
    <property type="entry name" value="ABC transporter type 1, transmembrane domain"/>
    <property type="match status" value="1"/>
</dbReference>
<dbReference type="InterPro" id="IPR036640">
    <property type="entry name" value="ABC1_TM_sf"/>
</dbReference>
<evidence type="ECO:0000259" key="10">
    <source>
        <dbReference type="PROSITE" id="PS50893"/>
    </source>
</evidence>
<dbReference type="PANTHER" id="PTHR24221:SF654">
    <property type="entry name" value="ATP-BINDING CASSETTE SUB-FAMILY B MEMBER 6"/>
    <property type="match status" value="1"/>
</dbReference>
<dbReference type="Pfam" id="PF00664">
    <property type="entry name" value="ABC_membrane"/>
    <property type="match status" value="1"/>
</dbReference>
<organism evidence="12 13">
    <name type="scientific">Treponema pedis str. T A4</name>
    <dbReference type="NCBI Taxonomy" id="1291379"/>
    <lineage>
        <taxon>Bacteria</taxon>
        <taxon>Pseudomonadati</taxon>
        <taxon>Spirochaetota</taxon>
        <taxon>Spirochaetia</taxon>
        <taxon>Spirochaetales</taxon>
        <taxon>Treponemataceae</taxon>
        <taxon>Treponema</taxon>
    </lineage>
</organism>
<dbReference type="InterPro" id="IPR011527">
    <property type="entry name" value="ABC1_TM_dom"/>
</dbReference>
<dbReference type="GeneID" id="301089366"/>
<dbReference type="AlphaFoldDB" id="S5ZKV5"/>
<dbReference type="InterPro" id="IPR039421">
    <property type="entry name" value="Type_1_exporter"/>
</dbReference>
<evidence type="ECO:0000256" key="8">
    <source>
        <dbReference type="ARBA" id="ARBA00023136"/>
    </source>
</evidence>
<dbReference type="KEGG" id="tped:TPE_0696"/>
<keyword evidence="6 12" id="KW-0067">ATP-binding</keyword>
<evidence type="ECO:0000256" key="1">
    <source>
        <dbReference type="ARBA" id="ARBA00004651"/>
    </source>
</evidence>
<protein>
    <submittedName>
        <fullName evidence="12">ABC transporter ATP-binding protein/permease</fullName>
    </submittedName>
</protein>
<dbReference type="FunFam" id="3.40.50.300:FF:000221">
    <property type="entry name" value="Multidrug ABC transporter ATP-binding protein"/>
    <property type="match status" value="1"/>
</dbReference>
<keyword evidence="7 9" id="KW-1133">Transmembrane helix</keyword>
<evidence type="ECO:0000256" key="6">
    <source>
        <dbReference type="ARBA" id="ARBA00022840"/>
    </source>
</evidence>
<dbReference type="InterPro" id="IPR003439">
    <property type="entry name" value="ABC_transporter-like_ATP-bd"/>
</dbReference>
<feature type="transmembrane region" description="Helical" evidence="9">
    <location>
        <begin position="61"/>
        <end position="80"/>
    </location>
</feature>
<dbReference type="PATRIC" id="fig|1291379.3.peg.693"/>
<feature type="transmembrane region" description="Helical" evidence="9">
    <location>
        <begin position="20"/>
        <end position="41"/>
    </location>
</feature>
<feature type="transmembrane region" description="Helical" evidence="9">
    <location>
        <begin position="278"/>
        <end position="296"/>
    </location>
</feature>
<gene>
    <name evidence="12" type="ORF">TPE_0696</name>
</gene>
<feature type="domain" description="ABC transmembrane type-1" evidence="11">
    <location>
        <begin position="23"/>
        <end position="307"/>
    </location>
</feature>
<dbReference type="GO" id="GO:0140359">
    <property type="term" value="F:ABC-type transporter activity"/>
    <property type="evidence" value="ECO:0007669"/>
    <property type="project" value="InterPro"/>
</dbReference>
<keyword evidence="13" id="KW-1185">Reference proteome</keyword>
<dbReference type="PANTHER" id="PTHR24221">
    <property type="entry name" value="ATP-BINDING CASSETTE SUB-FAMILY B"/>
    <property type="match status" value="1"/>
</dbReference>
<comment type="subcellular location">
    <subcellularLocation>
        <location evidence="1">Cell membrane</location>
        <topology evidence="1">Multi-pass membrane protein</topology>
    </subcellularLocation>
</comment>
<reference evidence="12 13" key="1">
    <citation type="journal article" date="2013" name="PLoS ONE">
        <title>Genome-Wide Relatedness of Treponema pedis, from Gingiva and Necrotic Skin Lesions of Pigs, with the Human Oral Pathogen Treponema denticola.</title>
        <authorList>
            <person name="Svartstrom O."/>
            <person name="Mushtaq M."/>
            <person name="Pringle M."/>
            <person name="Segerman B."/>
        </authorList>
    </citation>
    <scope>NUCLEOTIDE SEQUENCE [LARGE SCALE GENOMIC DNA]</scope>
    <source>
        <strain evidence="12">T A4</strain>
    </source>
</reference>
<proteinExistence type="predicted"/>
<dbReference type="SMART" id="SM00382">
    <property type="entry name" value="AAA"/>
    <property type="match status" value="1"/>
</dbReference>
<dbReference type="RefSeq" id="WP_020964492.1">
    <property type="nucleotide sequence ID" value="NC_022097.1"/>
</dbReference>
<keyword evidence="4 9" id="KW-0812">Transmembrane</keyword>
<dbReference type="GO" id="GO:0016887">
    <property type="term" value="F:ATP hydrolysis activity"/>
    <property type="evidence" value="ECO:0007669"/>
    <property type="project" value="InterPro"/>
</dbReference>
<dbReference type="InterPro" id="IPR003593">
    <property type="entry name" value="AAA+_ATPase"/>
</dbReference>
<dbReference type="SUPFAM" id="SSF52540">
    <property type="entry name" value="P-loop containing nucleoside triphosphate hydrolases"/>
    <property type="match status" value="1"/>
</dbReference>
<dbReference type="OrthoDB" id="9762778at2"/>
<evidence type="ECO:0000256" key="2">
    <source>
        <dbReference type="ARBA" id="ARBA00022448"/>
    </source>
</evidence>
<evidence type="ECO:0000313" key="12">
    <source>
        <dbReference type="EMBL" id="AGT43192.1"/>
    </source>
</evidence>
<dbReference type="STRING" id="1291379.TPE_0696"/>
<accession>S5ZKV5</accession>
<dbReference type="InterPro" id="IPR027417">
    <property type="entry name" value="P-loop_NTPase"/>
</dbReference>
<keyword evidence="5" id="KW-0547">Nucleotide-binding</keyword>
<feature type="transmembrane region" description="Helical" evidence="9">
    <location>
        <begin position="164"/>
        <end position="185"/>
    </location>
</feature>
<evidence type="ECO:0000313" key="13">
    <source>
        <dbReference type="Proteomes" id="UP000015620"/>
    </source>
</evidence>
<dbReference type="EMBL" id="CP004120">
    <property type="protein sequence ID" value="AGT43192.1"/>
    <property type="molecule type" value="Genomic_DNA"/>
</dbReference>
<evidence type="ECO:0000256" key="5">
    <source>
        <dbReference type="ARBA" id="ARBA00022741"/>
    </source>
</evidence>
<evidence type="ECO:0000256" key="7">
    <source>
        <dbReference type="ARBA" id="ARBA00022989"/>
    </source>
</evidence>
<evidence type="ECO:0000256" key="4">
    <source>
        <dbReference type="ARBA" id="ARBA00022692"/>
    </source>
</evidence>
<evidence type="ECO:0000256" key="9">
    <source>
        <dbReference type="SAM" id="Phobius"/>
    </source>
</evidence>
<dbReference type="Gene3D" id="3.40.50.300">
    <property type="entry name" value="P-loop containing nucleotide triphosphate hydrolases"/>
    <property type="match status" value="1"/>
</dbReference>
<dbReference type="GO" id="GO:0005886">
    <property type="term" value="C:plasma membrane"/>
    <property type="evidence" value="ECO:0007669"/>
    <property type="project" value="UniProtKB-SubCell"/>
</dbReference>
<dbReference type="HOGENOM" id="CLU_000604_84_9_12"/>
<dbReference type="Pfam" id="PF00005">
    <property type="entry name" value="ABC_tran"/>
    <property type="match status" value="1"/>
</dbReference>
<keyword evidence="8 9" id="KW-0472">Membrane</keyword>
<dbReference type="PROSITE" id="PS50929">
    <property type="entry name" value="ABC_TM1F"/>
    <property type="match status" value="1"/>
</dbReference>
<dbReference type="SUPFAM" id="SSF90123">
    <property type="entry name" value="ABC transporter transmembrane region"/>
    <property type="match status" value="1"/>
</dbReference>